<dbReference type="Gramene" id="ERN12897">
    <property type="protein sequence ID" value="ERN12897"/>
    <property type="gene ID" value="AMTR_s00050p00183330"/>
</dbReference>
<dbReference type="Pfam" id="PF00004">
    <property type="entry name" value="AAA"/>
    <property type="match status" value="1"/>
</dbReference>
<gene>
    <name evidence="2" type="ORF">AMTR_s00050p00183330</name>
</gene>
<protein>
    <recommendedName>
        <fullName evidence="1">ATPase AAA-type core domain-containing protein</fullName>
    </recommendedName>
</protein>
<dbReference type="HOGENOM" id="CLU_2625264_0_0_1"/>
<evidence type="ECO:0000313" key="2">
    <source>
        <dbReference type="EMBL" id="ERN12897.1"/>
    </source>
</evidence>
<proteinExistence type="predicted"/>
<dbReference type="GO" id="GO:0016887">
    <property type="term" value="F:ATP hydrolysis activity"/>
    <property type="evidence" value="ECO:0007669"/>
    <property type="project" value="InterPro"/>
</dbReference>
<evidence type="ECO:0000259" key="1">
    <source>
        <dbReference type="Pfam" id="PF00004"/>
    </source>
</evidence>
<reference evidence="3" key="1">
    <citation type="journal article" date="2013" name="Science">
        <title>The Amborella genome and the evolution of flowering plants.</title>
        <authorList>
            <consortium name="Amborella Genome Project"/>
        </authorList>
    </citation>
    <scope>NUCLEOTIDE SEQUENCE [LARGE SCALE GENOMIC DNA]</scope>
</reference>
<dbReference type="AlphaFoldDB" id="W1PS94"/>
<dbReference type="InterPro" id="IPR003959">
    <property type="entry name" value="ATPase_AAA_core"/>
</dbReference>
<dbReference type="Gene3D" id="3.40.50.300">
    <property type="entry name" value="P-loop containing nucleotide triphosphate hydrolases"/>
    <property type="match status" value="1"/>
</dbReference>
<dbReference type="InterPro" id="IPR027417">
    <property type="entry name" value="P-loop_NTPase"/>
</dbReference>
<organism evidence="2 3">
    <name type="scientific">Amborella trichopoda</name>
    <dbReference type="NCBI Taxonomy" id="13333"/>
    <lineage>
        <taxon>Eukaryota</taxon>
        <taxon>Viridiplantae</taxon>
        <taxon>Streptophyta</taxon>
        <taxon>Embryophyta</taxon>
        <taxon>Tracheophyta</taxon>
        <taxon>Spermatophyta</taxon>
        <taxon>Magnoliopsida</taxon>
        <taxon>Amborellales</taxon>
        <taxon>Amborellaceae</taxon>
        <taxon>Amborella</taxon>
    </lineage>
</organism>
<dbReference type="Proteomes" id="UP000017836">
    <property type="component" value="Unassembled WGS sequence"/>
</dbReference>
<evidence type="ECO:0000313" key="3">
    <source>
        <dbReference type="Proteomes" id="UP000017836"/>
    </source>
</evidence>
<dbReference type="eggNOG" id="KOG0731">
    <property type="taxonomic scope" value="Eukaryota"/>
</dbReference>
<sequence length="78" mass="8566">MSDLVPALLVGFYWLVGLLGTGKTLLAKAVAEEADVPFISCSASFVELLMVAKSRYGYFRIVSNDEHEQTLNQLLTIT</sequence>
<name>W1PS94_AMBTC</name>
<dbReference type="PANTHER" id="PTHR23076:SF49">
    <property type="entry name" value="ATP-DEPENDENT ZINC METALLOPROTEASE FTSH 7, CHLOROPLASTIC"/>
    <property type="match status" value="1"/>
</dbReference>
<keyword evidence="3" id="KW-1185">Reference proteome</keyword>
<dbReference type="PANTHER" id="PTHR23076">
    <property type="entry name" value="METALLOPROTEASE M41 FTSH"/>
    <property type="match status" value="1"/>
</dbReference>
<dbReference type="SUPFAM" id="SSF52540">
    <property type="entry name" value="P-loop containing nucleoside triphosphate hydrolases"/>
    <property type="match status" value="1"/>
</dbReference>
<dbReference type="EMBL" id="KI392596">
    <property type="protein sequence ID" value="ERN12897.1"/>
    <property type="molecule type" value="Genomic_DNA"/>
</dbReference>
<dbReference type="GO" id="GO:0005524">
    <property type="term" value="F:ATP binding"/>
    <property type="evidence" value="ECO:0007669"/>
    <property type="project" value="InterPro"/>
</dbReference>
<feature type="domain" description="ATPase AAA-type core" evidence="1">
    <location>
        <begin position="15"/>
        <end position="47"/>
    </location>
</feature>
<dbReference type="STRING" id="13333.W1PS94"/>
<accession>W1PS94</accession>